<evidence type="ECO:0000256" key="4">
    <source>
        <dbReference type="ARBA" id="ARBA00022603"/>
    </source>
</evidence>
<dbReference type="GO" id="GO:0043565">
    <property type="term" value="F:sequence-specific DNA binding"/>
    <property type="evidence" value="ECO:0007669"/>
    <property type="project" value="InterPro"/>
</dbReference>
<feature type="domain" description="HTH araC/xylS-type" evidence="11">
    <location>
        <begin position="41"/>
        <end position="137"/>
    </location>
</feature>
<dbReference type="SUPFAM" id="SSF46767">
    <property type="entry name" value="Methylated DNA-protein cysteine methyltransferase, C-terminal domain"/>
    <property type="match status" value="1"/>
</dbReference>
<dbReference type="PROSITE" id="PS01124">
    <property type="entry name" value="HTH_ARAC_FAMILY_2"/>
    <property type="match status" value="1"/>
</dbReference>
<dbReference type="SUPFAM" id="SSF53155">
    <property type="entry name" value="Methylated DNA-protein cysteine methyltransferase domain"/>
    <property type="match status" value="1"/>
</dbReference>
<dbReference type="InterPro" id="IPR036217">
    <property type="entry name" value="MethylDNA_cys_MeTrfase_DNAb"/>
</dbReference>
<dbReference type="InterPro" id="IPR001497">
    <property type="entry name" value="MethylDNA_cys_MeTrfase_AS"/>
</dbReference>
<accession>A0A1K1NJN7</accession>
<dbReference type="InterPro" id="IPR009057">
    <property type="entry name" value="Homeodomain-like_sf"/>
</dbReference>
<dbReference type="InterPro" id="IPR018060">
    <property type="entry name" value="HTH_AraC"/>
</dbReference>
<keyword evidence="6" id="KW-0227">DNA damage</keyword>
<dbReference type="STRING" id="1004.SAMN05661012_01381"/>
<evidence type="ECO:0000256" key="10">
    <source>
        <dbReference type="ARBA" id="ARBA00049348"/>
    </source>
</evidence>
<evidence type="ECO:0000256" key="2">
    <source>
        <dbReference type="ARBA" id="ARBA00008711"/>
    </source>
</evidence>
<evidence type="ECO:0000256" key="3">
    <source>
        <dbReference type="ARBA" id="ARBA00011918"/>
    </source>
</evidence>
<dbReference type="EC" id="2.1.1.63" evidence="3"/>
<dbReference type="PANTHER" id="PTHR10815">
    <property type="entry name" value="METHYLATED-DNA--PROTEIN-CYSTEINE METHYLTRANSFERASE"/>
    <property type="match status" value="1"/>
</dbReference>
<dbReference type="Proteomes" id="UP000183788">
    <property type="component" value="Unassembled WGS sequence"/>
</dbReference>
<evidence type="ECO:0000259" key="11">
    <source>
        <dbReference type="PROSITE" id="PS01124"/>
    </source>
</evidence>
<keyword evidence="5 12" id="KW-0808">Transferase</keyword>
<organism evidence="12 13">
    <name type="scientific">Chitinophaga sancti</name>
    <dbReference type="NCBI Taxonomy" id="1004"/>
    <lineage>
        <taxon>Bacteria</taxon>
        <taxon>Pseudomonadati</taxon>
        <taxon>Bacteroidota</taxon>
        <taxon>Chitinophagia</taxon>
        <taxon>Chitinophagales</taxon>
        <taxon>Chitinophagaceae</taxon>
        <taxon>Chitinophaga</taxon>
    </lineage>
</organism>
<dbReference type="Gene3D" id="1.10.10.10">
    <property type="entry name" value="Winged helix-like DNA-binding domain superfamily/Winged helix DNA-binding domain"/>
    <property type="match status" value="1"/>
</dbReference>
<dbReference type="InterPro" id="IPR014048">
    <property type="entry name" value="MethylDNA_cys_MeTrfase_DNA-bd"/>
</dbReference>
<evidence type="ECO:0000256" key="7">
    <source>
        <dbReference type="ARBA" id="ARBA00023015"/>
    </source>
</evidence>
<dbReference type="Gene3D" id="3.30.160.70">
    <property type="entry name" value="Methylated DNA-protein cysteine methyltransferase domain"/>
    <property type="match status" value="1"/>
</dbReference>
<dbReference type="GO" id="GO:0006281">
    <property type="term" value="P:DNA repair"/>
    <property type="evidence" value="ECO:0007669"/>
    <property type="project" value="UniProtKB-KW"/>
</dbReference>
<evidence type="ECO:0000256" key="5">
    <source>
        <dbReference type="ARBA" id="ARBA00022679"/>
    </source>
</evidence>
<name>A0A1K1NJN7_9BACT</name>
<comment type="catalytic activity">
    <reaction evidence="10">
        <text>a 6-O-methyl-2'-deoxyguanosine in DNA + L-cysteinyl-[protein] = S-methyl-L-cysteinyl-[protein] + a 2'-deoxyguanosine in DNA</text>
        <dbReference type="Rhea" id="RHEA:24000"/>
        <dbReference type="Rhea" id="RHEA-COMP:10131"/>
        <dbReference type="Rhea" id="RHEA-COMP:10132"/>
        <dbReference type="Rhea" id="RHEA-COMP:11367"/>
        <dbReference type="Rhea" id="RHEA-COMP:11368"/>
        <dbReference type="ChEBI" id="CHEBI:29950"/>
        <dbReference type="ChEBI" id="CHEBI:82612"/>
        <dbReference type="ChEBI" id="CHEBI:85445"/>
        <dbReference type="ChEBI" id="CHEBI:85448"/>
        <dbReference type="EC" id="2.1.1.63"/>
    </reaction>
</comment>
<dbReference type="NCBIfam" id="TIGR00589">
    <property type="entry name" value="ogt"/>
    <property type="match status" value="1"/>
</dbReference>
<dbReference type="PANTHER" id="PTHR10815:SF13">
    <property type="entry name" value="METHYLATED-DNA--PROTEIN-CYSTEINE METHYLTRANSFERASE"/>
    <property type="match status" value="1"/>
</dbReference>
<dbReference type="Pfam" id="PF12833">
    <property type="entry name" value="HTH_18"/>
    <property type="match status" value="1"/>
</dbReference>
<dbReference type="GO" id="GO:0003700">
    <property type="term" value="F:DNA-binding transcription factor activity"/>
    <property type="evidence" value="ECO:0007669"/>
    <property type="project" value="InterPro"/>
</dbReference>
<dbReference type="GO" id="GO:0003908">
    <property type="term" value="F:methylated-DNA-[protein]-cysteine S-methyltransferase activity"/>
    <property type="evidence" value="ECO:0007669"/>
    <property type="project" value="UniProtKB-EC"/>
</dbReference>
<dbReference type="SUPFAM" id="SSF46689">
    <property type="entry name" value="Homeodomain-like"/>
    <property type="match status" value="1"/>
</dbReference>
<keyword evidence="8" id="KW-0804">Transcription</keyword>
<dbReference type="Pfam" id="PF01035">
    <property type="entry name" value="DNA_binding_1"/>
    <property type="match status" value="1"/>
</dbReference>
<comment type="similarity">
    <text evidence="2">Belongs to the MGMT family.</text>
</comment>
<evidence type="ECO:0000256" key="1">
    <source>
        <dbReference type="ARBA" id="ARBA00001286"/>
    </source>
</evidence>
<dbReference type="SMART" id="SM00342">
    <property type="entry name" value="HTH_ARAC"/>
    <property type="match status" value="1"/>
</dbReference>
<dbReference type="InterPro" id="IPR036631">
    <property type="entry name" value="MGMT_N_sf"/>
</dbReference>
<dbReference type="FunFam" id="1.10.10.10:FF:000214">
    <property type="entry name" value="Methylated-DNA--protein-cysteine methyltransferase"/>
    <property type="match status" value="1"/>
</dbReference>
<dbReference type="PROSITE" id="PS00374">
    <property type="entry name" value="MGMT"/>
    <property type="match status" value="1"/>
</dbReference>
<evidence type="ECO:0000256" key="6">
    <source>
        <dbReference type="ARBA" id="ARBA00022763"/>
    </source>
</evidence>
<dbReference type="InterPro" id="IPR036388">
    <property type="entry name" value="WH-like_DNA-bd_sf"/>
</dbReference>
<keyword evidence="7" id="KW-0805">Transcription regulation</keyword>
<gene>
    <name evidence="12" type="ORF">SAMN05661012_01381</name>
</gene>
<dbReference type="AlphaFoldDB" id="A0A1K1NJN7"/>
<comment type="catalytic activity">
    <reaction evidence="1">
        <text>a 4-O-methyl-thymidine in DNA + L-cysteinyl-[protein] = a thymidine in DNA + S-methyl-L-cysteinyl-[protein]</text>
        <dbReference type="Rhea" id="RHEA:53428"/>
        <dbReference type="Rhea" id="RHEA-COMP:10131"/>
        <dbReference type="Rhea" id="RHEA-COMP:10132"/>
        <dbReference type="Rhea" id="RHEA-COMP:13555"/>
        <dbReference type="Rhea" id="RHEA-COMP:13556"/>
        <dbReference type="ChEBI" id="CHEBI:29950"/>
        <dbReference type="ChEBI" id="CHEBI:82612"/>
        <dbReference type="ChEBI" id="CHEBI:137386"/>
        <dbReference type="ChEBI" id="CHEBI:137387"/>
        <dbReference type="EC" id="2.1.1.63"/>
    </reaction>
</comment>
<dbReference type="CDD" id="cd06445">
    <property type="entry name" value="ATase"/>
    <property type="match status" value="1"/>
</dbReference>
<dbReference type="EMBL" id="FPIZ01000003">
    <property type="protein sequence ID" value="SFW35682.1"/>
    <property type="molecule type" value="Genomic_DNA"/>
</dbReference>
<protein>
    <recommendedName>
        <fullName evidence="3">methylated-DNA--[protein]-cysteine S-methyltransferase</fullName>
        <ecNumber evidence="3">2.1.1.63</ecNumber>
    </recommendedName>
</protein>
<proteinExistence type="inferred from homology"/>
<sequence length="306" mass="34341">MVYFLNKGCKDKRIFRILCIDRNQDICIMKTQEDINYNRIAEAIDYIRAHFREQPNLDAVAESVHLSPAHFQRMFTEWAGTSPKKFLQYISLEYAKGLLKESTIFDAAFETGLSSTSRLHDLFIAIEGMTPAEYKYGGRELVINYSFAESPFGSLIVASTVKGVCYMAFDADEVRALENLRAKFPNATFQRKLDLLQQNALFIFQHDWSKLPEIKLHLRGTAFQLKVWESLLKIPLGKLSTYGVIAANIGNPNASRAVGTAIGNNPVAYLIPCHRVIQSGGSIGGYMWGATRKTAIIGWEAAKADL</sequence>
<evidence type="ECO:0000313" key="12">
    <source>
        <dbReference type="EMBL" id="SFW35682.1"/>
    </source>
</evidence>
<dbReference type="Gene3D" id="1.10.10.60">
    <property type="entry name" value="Homeodomain-like"/>
    <property type="match status" value="1"/>
</dbReference>
<keyword evidence="9" id="KW-0234">DNA repair</keyword>
<dbReference type="GO" id="GO:0032259">
    <property type="term" value="P:methylation"/>
    <property type="evidence" value="ECO:0007669"/>
    <property type="project" value="UniProtKB-KW"/>
</dbReference>
<evidence type="ECO:0000313" key="13">
    <source>
        <dbReference type="Proteomes" id="UP000183788"/>
    </source>
</evidence>
<evidence type="ECO:0000256" key="8">
    <source>
        <dbReference type="ARBA" id="ARBA00023163"/>
    </source>
</evidence>
<reference evidence="12 13" key="1">
    <citation type="submission" date="2016-11" db="EMBL/GenBank/DDBJ databases">
        <authorList>
            <person name="Jaros S."/>
            <person name="Januszkiewicz K."/>
            <person name="Wedrychowicz H."/>
        </authorList>
    </citation>
    <scope>NUCLEOTIDE SEQUENCE [LARGE SCALE GENOMIC DNA]</scope>
    <source>
        <strain evidence="12 13">DSM 784</strain>
    </source>
</reference>
<keyword evidence="4 12" id="KW-0489">Methyltransferase</keyword>
<evidence type="ECO:0000256" key="9">
    <source>
        <dbReference type="ARBA" id="ARBA00023204"/>
    </source>
</evidence>